<feature type="compositionally biased region" description="Low complexity" evidence="1">
    <location>
        <begin position="40"/>
        <end position="60"/>
    </location>
</feature>
<proteinExistence type="predicted"/>
<evidence type="ECO:0000313" key="2">
    <source>
        <dbReference type="EnsemblMetazoa" id="AMIN001012-PA"/>
    </source>
</evidence>
<name>A0A182VSH1_9DIPT</name>
<protein>
    <submittedName>
        <fullName evidence="2">Uncharacterized protein</fullName>
    </submittedName>
</protein>
<sequence>MQSHLQKEVLSEASKSPSFASSQSSGTTQGSLTALDPHSRTPSPSSSTVSGTSSEMSPPRYTTPPPLPIPPQDDVRYTKTRWQEANLAYNEEVLNALRAMGQATQILMTRINAPTDELNSVRHTIKDWTPERRKRFLLRVKRMVNEEEEERFEKHFGYRA</sequence>
<dbReference type="VEuPathDB" id="VectorBase:AMIN001012"/>
<dbReference type="EnsemblMetazoa" id="AMIN001012-RA">
    <property type="protein sequence ID" value="AMIN001012-PA"/>
    <property type="gene ID" value="AMIN001012"/>
</dbReference>
<reference evidence="2" key="2">
    <citation type="submission" date="2020-05" db="UniProtKB">
        <authorList>
            <consortium name="EnsemblMetazoa"/>
        </authorList>
    </citation>
    <scope>IDENTIFICATION</scope>
    <source>
        <strain evidence="2">MINIMUS1</strain>
    </source>
</reference>
<keyword evidence="3" id="KW-1185">Reference proteome</keyword>
<feature type="compositionally biased region" description="Low complexity" evidence="1">
    <location>
        <begin position="11"/>
        <end position="31"/>
    </location>
</feature>
<accession>A0A182VSH1</accession>
<evidence type="ECO:0000313" key="3">
    <source>
        <dbReference type="Proteomes" id="UP000075920"/>
    </source>
</evidence>
<evidence type="ECO:0000256" key="1">
    <source>
        <dbReference type="SAM" id="MobiDB-lite"/>
    </source>
</evidence>
<feature type="region of interest" description="Disordered" evidence="1">
    <location>
        <begin position="1"/>
        <end position="76"/>
    </location>
</feature>
<feature type="compositionally biased region" description="Basic and acidic residues" evidence="1">
    <location>
        <begin position="1"/>
        <end position="10"/>
    </location>
</feature>
<dbReference type="AlphaFoldDB" id="A0A182VSH1"/>
<organism evidence="2 3">
    <name type="scientific">Anopheles minimus</name>
    <dbReference type="NCBI Taxonomy" id="112268"/>
    <lineage>
        <taxon>Eukaryota</taxon>
        <taxon>Metazoa</taxon>
        <taxon>Ecdysozoa</taxon>
        <taxon>Arthropoda</taxon>
        <taxon>Hexapoda</taxon>
        <taxon>Insecta</taxon>
        <taxon>Pterygota</taxon>
        <taxon>Neoptera</taxon>
        <taxon>Endopterygota</taxon>
        <taxon>Diptera</taxon>
        <taxon>Nematocera</taxon>
        <taxon>Culicoidea</taxon>
        <taxon>Culicidae</taxon>
        <taxon>Anophelinae</taxon>
        <taxon>Anopheles</taxon>
    </lineage>
</organism>
<feature type="compositionally biased region" description="Pro residues" evidence="1">
    <location>
        <begin position="61"/>
        <end position="71"/>
    </location>
</feature>
<dbReference type="Proteomes" id="UP000075920">
    <property type="component" value="Unassembled WGS sequence"/>
</dbReference>
<reference evidence="3" key="1">
    <citation type="submission" date="2013-03" db="EMBL/GenBank/DDBJ databases">
        <title>The Genome Sequence of Anopheles minimus MINIMUS1.</title>
        <authorList>
            <consortium name="The Broad Institute Genomics Platform"/>
            <person name="Neafsey D.E."/>
            <person name="Walton C."/>
            <person name="Walker B."/>
            <person name="Young S.K."/>
            <person name="Zeng Q."/>
            <person name="Gargeya S."/>
            <person name="Fitzgerald M."/>
            <person name="Haas B."/>
            <person name="Abouelleil A."/>
            <person name="Allen A.W."/>
            <person name="Alvarado L."/>
            <person name="Arachchi H.M."/>
            <person name="Berlin A.M."/>
            <person name="Chapman S.B."/>
            <person name="Gainer-Dewar J."/>
            <person name="Goldberg J."/>
            <person name="Griggs A."/>
            <person name="Gujja S."/>
            <person name="Hansen M."/>
            <person name="Howarth C."/>
            <person name="Imamovic A."/>
            <person name="Ireland A."/>
            <person name="Larimer J."/>
            <person name="McCowan C."/>
            <person name="Murphy C."/>
            <person name="Pearson M."/>
            <person name="Poon T.W."/>
            <person name="Priest M."/>
            <person name="Roberts A."/>
            <person name="Saif S."/>
            <person name="Shea T."/>
            <person name="Sisk P."/>
            <person name="Sykes S."/>
            <person name="Wortman J."/>
            <person name="Nusbaum C."/>
            <person name="Birren B."/>
        </authorList>
    </citation>
    <scope>NUCLEOTIDE SEQUENCE [LARGE SCALE GENOMIC DNA]</scope>
    <source>
        <strain evidence="3">MINIMUS1</strain>
    </source>
</reference>
<dbReference type="STRING" id="112268.A0A182VSH1"/>